<comment type="caution">
    <text evidence="1">The sequence shown here is derived from an EMBL/GenBank/DDBJ whole genome shotgun (WGS) entry which is preliminary data.</text>
</comment>
<dbReference type="AlphaFoldDB" id="X1AIE1"/>
<dbReference type="EMBL" id="BART01017821">
    <property type="protein sequence ID" value="GAG82410.1"/>
    <property type="molecule type" value="Genomic_DNA"/>
</dbReference>
<accession>X1AIE1</accession>
<evidence type="ECO:0000313" key="1">
    <source>
        <dbReference type="EMBL" id="GAG82410.1"/>
    </source>
</evidence>
<feature type="non-terminal residue" evidence="1">
    <location>
        <position position="1"/>
    </location>
</feature>
<name>X1AIE1_9ZZZZ</name>
<gene>
    <name evidence="1" type="ORF">S01H4_33795</name>
</gene>
<reference evidence="1" key="1">
    <citation type="journal article" date="2014" name="Front. Microbiol.">
        <title>High frequency of phylogenetically diverse reductive dehalogenase-homologous genes in deep subseafloor sedimentary metagenomes.</title>
        <authorList>
            <person name="Kawai M."/>
            <person name="Futagami T."/>
            <person name="Toyoda A."/>
            <person name="Takaki Y."/>
            <person name="Nishi S."/>
            <person name="Hori S."/>
            <person name="Arai W."/>
            <person name="Tsubouchi T."/>
            <person name="Morono Y."/>
            <person name="Uchiyama I."/>
            <person name="Ito T."/>
            <person name="Fujiyama A."/>
            <person name="Inagaki F."/>
            <person name="Takami H."/>
        </authorList>
    </citation>
    <scope>NUCLEOTIDE SEQUENCE</scope>
    <source>
        <strain evidence="1">Expedition CK06-06</strain>
    </source>
</reference>
<organism evidence="1">
    <name type="scientific">marine sediment metagenome</name>
    <dbReference type="NCBI Taxonomy" id="412755"/>
    <lineage>
        <taxon>unclassified sequences</taxon>
        <taxon>metagenomes</taxon>
        <taxon>ecological metagenomes</taxon>
    </lineage>
</organism>
<protein>
    <submittedName>
        <fullName evidence="1">Uncharacterized protein</fullName>
    </submittedName>
</protein>
<sequence>SSAIGYFSNKTDIDNNISNFKTLLQDMFKSYIYNYCIEIKYDSKFFSDTRLKENKIFHIEVLNQSDMVLKDVTLDLVMKPKNRIALKIIKSPNHKDLNRKLEWEIELTGKTAGKANFSIQLAIKDPFIENNTLNYKKKLGVMAIIEK</sequence>
<proteinExistence type="predicted"/>